<keyword evidence="2" id="KW-1185">Reference proteome</keyword>
<proteinExistence type="predicted"/>
<protein>
    <submittedName>
        <fullName evidence="1">Uncharacterized protein</fullName>
    </submittedName>
</protein>
<organism evidence="1 2">
    <name type="scientific">Hymenobacter segetis</name>
    <dbReference type="NCBI Taxonomy" id="2025509"/>
    <lineage>
        <taxon>Bacteria</taxon>
        <taxon>Pseudomonadati</taxon>
        <taxon>Bacteroidota</taxon>
        <taxon>Cytophagia</taxon>
        <taxon>Cytophagales</taxon>
        <taxon>Hymenobacteraceae</taxon>
        <taxon>Hymenobacter</taxon>
    </lineage>
</organism>
<accession>A0ABU9LVJ7</accession>
<evidence type="ECO:0000313" key="2">
    <source>
        <dbReference type="Proteomes" id="UP001479606"/>
    </source>
</evidence>
<dbReference type="EMBL" id="JBCEVZ010000022">
    <property type="protein sequence ID" value="MEL5994727.1"/>
    <property type="molecule type" value="Genomic_DNA"/>
</dbReference>
<sequence>MALPIGATMARLRQPAASTPALLRITPAGATAPPLPDEIELQSGQVNYALHQARGEKWGQLYQAFVS</sequence>
<name>A0ABU9LVJ7_9BACT</name>
<evidence type="ECO:0000313" key="1">
    <source>
        <dbReference type="EMBL" id="MEL5994727.1"/>
    </source>
</evidence>
<dbReference type="Proteomes" id="UP001479606">
    <property type="component" value="Unassembled WGS sequence"/>
</dbReference>
<comment type="caution">
    <text evidence="1">The sequence shown here is derived from an EMBL/GenBank/DDBJ whole genome shotgun (WGS) entry which is preliminary data.</text>
</comment>
<gene>
    <name evidence="1" type="ORF">AAFH49_10955</name>
</gene>
<dbReference type="RefSeq" id="WP_342298059.1">
    <property type="nucleotide sequence ID" value="NZ_JBCEVZ010000022.1"/>
</dbReference>
<reference evidence="1 2" key="1">
    <citation type="journal article" date="2018" name="Arch. Microbiol.">
        <title>Hymenobacter segetis sp. nov., isolated from soil.</title>
        <authorList>
            <person name="Ten L.N."/>
            <person name="Lim S.J."/>
            <person name="Kim B.O."/>
            <person name="Kang I.K."/>
            <person name="Jung H.Y."/>
        </authorList>
    </citation>
    <scope>NUCLEOTIDE SEQUENCE [LARGE SCALE GENOMIC DNA]</scope>
    <source>
        <strain evidence="1 2">S7-3-11</strain>
    </source>
</reference>